<keyword evidence="7" id="KW-0689">Ribosomal protein</keyword>
<dbReference type="NCBIfam" id="TIGR00406">
    <property type="entry name" value="prmA"/>
    <property type="match status" value="1"/>
</dbReference>
<dbReference type="PANTHER" id="PTHR43648:SF1">
    <property type="entry name" value="ELECTRON TRANSFER FLAVOPROTEIN BETA SUBUNIT LYSINE METHYLTRANSFERASE"/>
    <property type="match status" value="1"/>
</dbReference>
<name>A0A6N6N6I4_9BACT</name>
<keyword evidence="5 6" id="KW-0949">S-adenosyl-L-methionine</keyword>
<gene>
    <name evidence="6 7" type="primary">prmA</name>
    <name evidence="7" type="ORF">F8A88_06050</name>
</gene>
<dbReference type="Proteomes" id="UP000438699">
    <property type="component" value="Unassembled WGS sequence"/>
</dbReference>
<evidence type="ECO:0000256" key="3">
    <source>
        <dbReference type="ARBA" id="ARBA00022603"/>
    </source>
</evidence>
<dbReference type="InterPro" id="IPR050078">
    <property type="entry name" value="Ribosomal_L11_MeTrfase_PrmA"/>
</dbReference>
<organism evidence="7 8">
    <name type="scientific">Pseudodesulfovibrio senegalensis</name>
    <dbReference type="NCBI Taxonomy" id="1721087"/>
    <lineage>
        <taxon>Bacteria</taxon>
        <taxon>Pseudomonadati</taxon>
        <taxon>Thermodesulfobacteriota</taxon>
        <taxon>Desulfovibrionia</taxon>
        <taxon>Desulfovibrionales</taxon>
        <taxon>Desulfovibrionaceae</taxon>
    </lineage>
</organism>
<dbReference type="GO" id="GO:0005737">
    <property type="term" value="C:cytoplasm"/>
    <property type="evidence" value="ECO:0007669"/>
    <property type="project" value="UniProtKB-SubCell"/>
</dbReference>
<feature type="binding site" evidence="6">
    <location>
        <position position="157"/>
    </location>
    <ligand>
        <name>S-adenosyl-L-methionine</name>
        <dbReference type="ChEBI" id="CHEBI:59789"/>
    </ligand>
</feature>
<keyword evidence="7" id="KW-0687">Ribonucleoprotein</keyword>
<dbReference type="RefSeq" id="WP_151150165.1">
    <property type="nucleotide sequence ID" value="NZ_WAIE01000001.1"/>
</dbReference>
<feature type="binding site" evidence="6">
    <location>
        <position position="222"/>
    </location>
    <ligand>
        <name>S-adenosyl-L-methionine</name>
        <dbReference type="ChEBI" id="CHEBI:59789"/>
    </ligand>
</feature>
<dbReference type="PANTHER" id="PTHR43648">
    <property type="entry name" value="ELECTRON TRANSFER FLAVOPROTEIN BETA SUBUNIT LYSINE METHYLTRANSFERASE"/>
    <property type="match status" value="1"/>
</dbReference>
<evidence type="ECO:0000256" key="2">
    <source>
        <dbReference type="ARBA" id="ARBA00022490"/>
    </source>
</evidence>
<evidence type="ECO:0000256" key="5">
    <source>
        <dbReference type="ARBA" id="ARBA00022691"/>
    </source>
</evidence>
<comment type="similarity">
    <text evidence="1 6">Belongs to the methyltransferase superfamily. PrmA family.</text>
</comment>
<dbReference type="InterPro" id="IPR004498">
    <property type="entry name" value="Ribosomal_PrmA_MeTrfase"/>
</dbReference>
<dbReference type="CDD" id="cd02440">
    <property type="entry name" value="AdoMet_MTases"/>
    <property type="match status" value="1"/>
</dbReference>
<reference evidence="7 8" key="1">
    <citation type="journal article" date="2017" name="Int. J. Syst. Evol. Microbiol.">
        <title>Desulfovibrio senegalensis sp. nov., a mesophilic sulfate reducer isolated from marine sediment.</title>
        <authorList>
            <person name="Thioye A."/>
            <person name="Gam Z.B.A."/>
            <person name="Mbengue M."/>
            <person name="Cayol J.L."/>
            <person name="Joseph-Bartoli M."/>
            <person name="Toure-Kane C."/>
            <person name="Labat M."/>
        </authorList>
    </citation>
    <scope>NUCLEOTIDE SEQUENCE [LARGE SCALE GENOMIC DNA]</scope>
    <source>
        <strain evidence="7 8">DSM 101509</strain>
    </source>
</reference>
<feature type="binding site" evidence="6">
    <location>
        <position position="131"/>
    </location>
    <ligand>
        <name>S-adenosyl-L-methionine</name>
        <dbReference type="ChEBI" id="CHEBI:59789"/>
    </ligand>
</feature>
<dbReference type="GO" id="GO:0005840">
    <property type="term" value="C:ribosome"/>
    <property type="evidence" value="ECO:0007669"/>
    <property type="project" value="UniProtKB-KW"/>
</dbReference>
<dbReference type="OrthoDB" id="9785995at2"/>
<feature type="binding site" evidence="6">
    <location>
        <position position="178"/>
    </location>
    <ligand>
        <name>S-adenosyl-L-methionine</name>
        <dbReference type="ChEBI" id="CHEBI:59789"/>
    </ligand>
</feature>
<keyword evidence="4 6" id="KW-0808">Transferase</keyword>
<accession>A0A6N6N6I4</accession>
<protein>
    <recommendedName>
        <fullName evidence="6">Ribosomal protein L11 methyltransferase</fullName>
        <shortName evidence="6">L11 Mtase</shortName>
        <ecNumber evidence="6">2.1.1.-</ecNumber>
    </recommendedName>
</protein>
<dbReference type="HAMAP" id="MF_00735">
    <property type="entry name" value="Methyltr_PrmA"/>
    <property type="match status" value="1"/>
</dbReference>
<sequence length="288" mass="31508">MSTLMKIEFSVPAEKADDCNAFLAPKVSHGWEEIPETEGDRMLFRIFLEDHPLGTELTRDIEARFPGCRLSHSEQESEDWAMAWKDFFNPVMCGERFEILPPWLSEDGHDGKTHIVIEPKMAFGTGHHPTTSLCLEAIGEIVQKGLVREGMRFLDLGTGSGILGIGLCKLGLKGIGLDIDPQAIACAQENLETNNVAESMRLAVGSVESLDAGHEFDVVVANILSGPLIEMAVDIVPHVRPEGVLVLSGILNEQAQAVAAAYERRGIGQPVITSQGEWAVLVWDSVRR</sequence>
<proteinExistence type="inferred from homology"/>
<dbReference type="InterPro" id="IPR029063">
    <property type="entry name" value="SAM-dependent_MTases_sf"/>
</dbReference>
<comment type="function">
    <text evidence="6">Methylates ribosomal protein L11.</text>
</comment>
<comment type="caution">
    <text evidence="7">The sequence shown here is derived from an EMBL/GenBank/DDBJ whole genome shotgun (WGS) entry which is preliminary data.</text>
</comment>
<keyword evidence="2 6" id="KW-0963">Cytoplasm</keyword>
<dbReference type="AlphaFoldDB" id="A0A6N6N6I4"/>
<evidence type="ECO:0000313" key="8">
    <source>
        <dbReference type="Proteomes" id="UP000438699"/>
    </source>
</evidence>
<dbReference type="SUPFAM" id="SSF53335">
    <property type="entry name" value="S-adenosyl-L-methionine-dependent methyltransferases"/>
    <property type="match status" value="1"/>
</dbReference>
<dbReference type="EMBL" id="WAIE01000001">
    <property type="protein sequence ID" value="KAB1443792.1"/>
    <property type="molecule type" value="Genomic_DNA"/>
</dbReference>
<dbReference type="GO" id="GO:0032259">
    <property type="term" value="P:methylation"/>
    <property type="evidence" value="ECO:0007669"/>
    <property type="project" value="UniProtKB-KW"/>
</dbReference>
<comment type="catalytic activity">
    <reaction evidence="6">
        <text>L-lysyl-[protein] + 3 S-adenosyl-L-methionine = N(6),N(6),N(6)-trimethyl-L-lysyl-[protein] + 3 S-adenosyl-L-homocysteine + 3 H(+)</text>
        <dbReference type="Rhea" id="RHEA:54192"/>
        <dbReference type="Rhea" id="RHEA-COMP:9752"/>
        <dbReference type="Rhea" id="RHEA-COMP:13826"/>
        <dbReference type="ChEBI" id="CHEBI:15378"/>
        <dbReference type="ChEBI" id="CHEBI:29969"/>
        <dbReference type="ChEBI" id="CHEBI:57856"/>
        <dbReference type="ChEBI" id="CHEBI:59789"/>
        <dbReference type="ChEBI" id="CHEBI:61961"/>
    </reaction>
</comment>
<keyword evidence="3 6" id="KW-0489">Methyltransferase</keyword>
<dbReference type="Gene3D" id="3.40.50.150">
    <property type="entry name" value="Vaccinia Virus protein VP39"/>
    <property type="match status" value="1"/>
</dbReference>
<dbReference type="EC" id="2.1.1.-" evidence="6"/>
<evidence type="ECO:0000313" key="7">
    <source>
        <dbReference type="EMBL" id="KAB1443792.1"/>
    </source>
</evidence>
<evidence type="ECO:0000256" key="1">
    <source>
        <dbReference type="ARBA" id="ARBA00009741"/>
    </source>
</evidence>
<evidence type="ECO:0000256" key="6">
    <source>
        <dbReference type="HAMAP-Rule" id="MF_00735"/>
    </source>
</evidence>
<keyword evidence="8" id="KW-1185">Reference proteome</keyword>
<evidence type="ECO:0000256" key="4">
    <source>
        <dbReference type="ARBA" id="ARBA00022679"/>
    </source>
</evidence>
<dbReference type="Pfam" id="PF06325">
    <property type="entry name" value="PrmA"/>
    <property type="match status" value="1"/>
</dbReference>
<dbReference type="GO" id="GO:0008276">
    <property type="term" value="F:protein methyltransferase activity"/>
    <property type="evidence" value="ECO:0007669"/>
    <property type="project" value="UniProtKB-UniRule"/>
</dbReference>
<comment type="subcellular location">
    <subcellularLocation>
        <location evidence="6">Cytoplasm</location>
    </subcellularLocation>
</comment>